<name>A0A1V6CAW6_UNCT6</name>
<organism evidence="3">
    <name type="scientific">candidate division TA06 bacterium ADurb.Bin131</name>
    <dbReference type="NCBI Taxonomy" id="1852827"/>
    <lineage>
        <taxon>Bacteria</taxon>
        <taxon>Bacteria division TA06</taxon>
    </lineage>
</organism>
<dbReference type="Gene3D" id="3.20.20.150">
    <property type="entry name" value="Divalent-metal-dependent TIM barrel enzymes"/>
    <property type="match status" value="1"/>
</dbReference>
<evidence type="ECO:0000256" key="1">
    <source>
        <dbReference type="ARBA" id="ARBA00023235"/>
    </source>
</evidence>
<dbReference type="GO" id="GO:0034015">
    <property type="term" value="F:L-ribulose-5-phosphate 3-epimerase activity"/>
    <property type="evidence" value="ECO:0007669"/>
    <property type="project" value="UniProtKB-EC"/>
</dbReference>
<dbReference type="PANTHER" id="PTHR43489:SF7">
    <property type="entry name" value="3-DEHYDRO-D-GULOSIDE 4-EPIMERASE-RELATED"/>
    <property type="match status" value="1"/>
</dbReference>
<dbReference type="AlphaFoldDB" id="A0A1V6CAW6"/>
<sequence length="279" mass="31884">MIKKSINLWVSPEGRDIYDIISIIKDAGFDAVEPNLDETGYLSLESTERDIENFRNHVEKTGLKIASISSGLLWKYTLSSPDSEVRKKAESVLKKQIECAKILGTDGILVIPGVVQADWAGQKEIVSYDIVWERTFQSLKNVIPYAQKNNVCLCLEPVWNKFLVSPIEMKRFVESFSSEYIGVYFDTGNVMPYGYPEMWIRILGKHIKKIHFKDFKTQIGNLNGFCMLLEGDVNWPEVTKALKEIGFEGYATAEYWAYRYYPETVIHHASISMDRILGG</sequence>
<gene>
    <name evidence="3" type="primary">ulaE_2</name>
    <name evidence="3" type="ORF">BWX89_00700</name>
</gene>
<comment type="caution">
    <text evidence="3">The sequence shown here is derived from an EMBL/GenBank/DDBJ whole genome shotgun (WGS) entry which is preliminary data.</text>
</comment>
<proteinExistence type="predicted"/>
<dbReference type="EC" id="5.1.3.22" evidence="3"/>
<dbReference type="InterPro" id="IPR050417">
    <property type="entry name" value="Sugar_Epim/Isomerase"/>
</dbReference>
<dbReference type="InterPro" id="IPR013022">
    <property type="entry name" value="Xyl_isomerase-like_TIM-brl"/>
</dbReference>
<dbReference type="SUPFAM" id="SSF51658">
    <property type="entry name" value="Xylose isomerase-like"/>
    <property type="match status" value="1"/>
</dbReference>
<keyword evidence="1 3" id="KW-0413">Isomerase</keyword>
<accession>A0A1V6CAW6</accession>
<dbReference type="PANTHER" id="PTHR43489">
    <property type="entry name" value="ISOMERASE"/>
    <property type="match status" value="1"/>
</dbReference>
<dbReference type="InterPro" id="IPR036237">
    <property type="entry name" value="Xyl_isomerase-like_sf"/>
</dbReference>
<reference evidence="3" key="1">
    <citation type="submission" date="2017-02" db="EMBL/GenBank/DDBJ databases">
        <title>Delving into the versatile metabolic prowess of the omnipresent phylum Bacteroidetes.</title>
        <authorList>
            <person name="Nobu M.K."/>
            <person name="Mei R."/>
            <person name="Narihiro T."/>
            <person name="Kuroda K."/>
            <person name="Liu W.-T."/>
        </authorList>
    </citation>
    <scope>NUCLEOTIDE SEQUENCE</scope>
    <source>
        <strain evidence="3">ADurb.Bin131</strain>
    </source>
</reference>
<dbReference type="EMBL" id="MWDQ01000053">
    <property type="protein sequence ID" value="OQB74046.1"/>
    <property type="molecule type" value="Genomic_DNA"/>
</dbReference>
<dbReference type="Pfam" id="PF01261">
    <property type="entry name" value="AP_endonuc_2"/>
    <property type="match status" value="1"/>
</dbReference>
<protein>
    <submittedName>
        <fullName evidence="3">L-ribulose-5-phosphate 3-epimerase UlaE</fullName>
        <ecNumber evidence="3">5.1.3.22</ecNumber>
    </submittedName>
</protein>
<evidence type="ECO:0000313" key="3">
    <source>
        <dbReference type="EMBL" id="OQB74046.1"/>
    </source>
</evidence>
<feature type="domain" description="Xylose isomerase-like TIM barrel" evidence="2">
    <location>
        <begin position="23"/>
        <end position="264"/>
    </location>
</feature>
<dbReference type="Proteomes" id="UP000485562">
    <property type="component" value="Unassembled WGS sequence"/>
</dbReference>
<evidence type="ECO:0000259" key="2">
    <source>
        <dbReference type="Pfam" id="PF01261"/>
    </source>
</evidence>